<dbReference type="NCBIfam" id="NF004445">
    <property type="entry name" value="PRK05777.2-3"/>
    <property type="match status" value="1"/>
</dbReference>
<dbReference type="GO" id="GO:0016020">
    <property type="term" value="C:membrane"/>
    <property type="evidence" value="ECO:0007669"/>
    <property type="project" value="UniProtKB-SubCell"/>
</dbReference>
<evidence type="ECO:0000256" key="2">
    <source>
        <dbReference type="ARBA" id="ARBA00022692"/>
    </source>
</evidence>
<dbReference type="RefSeq" id="WP_171481481.1">
    <property type="nucleotide sequence ID" value="NZ_JABGBP010000133.1"/>
</dbReference>
<feature type="transmembrane region" description="Helical" evidence="5">
    <location>
        <begin position="364"/>
        <end position="385"/>
    </location>
</feature>
<dbReference type="InterPro" id="IPR001750">
    <property type="entry name" value="ND/Mrp_TM"/>
</dbReference>
<dbReference type="GO" id="GO:0008137">
    <property type="term" value="F:NADH dehydrogenase (ubiquinone) activity"/>
    <property type="evidence" value="ECO:0007669"/>
    <property type="project" value="InterPro"/>
</dbReference>
<feature type="transmembrane region" description="Helical" evidence="5">
    <location>
        <begin position="6"/>
        <end position="24"/>
    </location>
</feature>
<evidence type="ECO:0000256" key="3">
    <source>
        <dbReference type="ARBA" id="ARBA00022989"/>
    </source>
</evidence>
<feature type="domain" description="NADH:quinone oxidoreductase/Mrp antiporter transmembrane" evidence="6">
    <location>
        <begin position="112"/>
        <end position="412"/>
    </location>
</feature>
<feature type="transmembrane region" description="Helical" evidence="5">
    <location>
        <begin position="93"/>
        <end position="110"/>
    </location>
</feature>
<name>A0A7K4FNN7_9ARCH</name>
<dbReference type="EMBL" id="JABGBP010000133">
    <property type="protein sequence ID" value="NOL59998.1"/>
    <property type="molecule type" value="Genomic_DNA"/>
</dbReference>
<evidence type="ECO:0000256" key="5">
    <source>
        <dbReference type="SAM" id="Phobius"/>
    </source>
</evidence>
<proteinExistence type="inferred from homology"/>
<feature type="transmembrane region" description="Helical" evidence="5">
    <location>
        <begin position="147"/>
        <end position="166"/>
    </location>
</feature>
<feature type="transmembrane region" description="Helical" evidence="5">
    <location>
        <begin position="280"/>
        <end position="304"/>
    </location>
</feature>
<feature type="transmembrane region" description="Helical" evidence="5">
    <location>
        <begin position="324"/>
        <end position="343"/>
    </location>
</feature>
<feature type="transmembrane region" description="Helical" evidence="5">
    <location>
        <begin position="252"/>
        <end position="273"/>
    </location>
</feature>
<organism evidence="7 8">
    <name type="scientific">Ferroplasma acidiphilum</name>
    <dbReference type="NCBI Taxonomy" id="74969"/>
    <lineage>
        <taxon>Archaea</taxon>
        <taxon>Methanobacteriati</taxon>
        <taxon>Thermoplasmatota</taxon>
        <taxon>Thermoplasmata</taxon>
        <taxon>Thermoplasmatales</taxon>
        <taxon>Ferroplasmaceae</taxon>
        <taxon>Ferroplasma</taxon>
    </lineage>
</organism>
<evidence type="ECO:0000259" key="6">
    <source>
        <dbReference type="Pfam" id="PF00361"/>
    </source>
</evidence>
<keyword evidence="2 5" id="KW-0812">Transmembrane</keyword>
<evidence type="ECO:0000313" key="8">
    <source>
        <dbReference type="Proteomes" id="UP000546917"/>
    </source>
</evidence>
<feature type="transmembrane region" description="Helical" evidence="5">
    <location>
        <begin position="186"/>
        <end position="203"/>
    </location>
</feature>
<keyword evidence="3 5" id="KW-1133">Transmembrane helix</keyword>
<feature type="transmembrane region" description="Helical" evidence="5">
    <location>
        <begin position="31"/>
        <end position="49"/>
    </location>
</feature>
<dbReference type="PANTHER" id="PTHR22773">
    <property type="entry name" value="NADH DEHYDROGENASE"/>
    <property type="match status" value="1"/>
</dbReference>
<comment type="subcellular location">
    <subcellularLocation>
        <location evidence="1">Membrane</location>
        <topology evidence="1">Multi-pass membrane protein</topology>
    </subcellularLocation>
</comment>
<dbReference type="GO" id="GO:0016491">
    <property type="term" value="F:oxidoreductase activity"/>
    <property type="evidence" value="ECO:0007669"/>
    <property type="project" value="UniProtKB-KW"/>
</dbReference>
<reference evidence="7 8" key="1">
    <citation type="submission" date="2020-05" db="EMBL/GenBank/DDBJ databases">
        <authorList>
            <person name="Zhang R."/>
        </authorList>
    </citation>
    <scope>NUCLEOTIDE SEQUENCE [LARGE SCALE GENOMIC DNA]</scope>
    <source>
        <strain evidence="7 8">DSM 28986</strain>
    </source>
</reference>
<dbReference type="Proteomes" id="UP000546917">
    <property type="component" value="Unassembled WGS sequence"/>
</dbReference>
<dbReference type="HAMAP" id="MF_00445">
    <property type="entry name" value="NDH1_NuoN_1"/>
    <property type="match status" value="1"/>
</dbReference>
<comment type="caution">
    <text evidence="7">The sequence shown here is derived from an EMBL/GenBank/DDBJ whole genome shotgun (WGS) entry which is preliminary data.</text>
</comment>
<dbReference type="GO" id="GO:0042773">
    <property type="term" value="P:ATP synthesis coupled electron transport"/>
    <property type="evidence" value="ECO:0007669"/>
    <property type="project" value="InterPro"/>
</dbReference>
<dbReference type="InterPro" id="IPR010096">
    <property type="entry name" value="NADH-Q_OxRdtase_suN/2"/>
</dbReference>
<accession>A0A7K4FNN7</accession>
<feature type="transmembrane region" description="Helical" evidence="5">
    <location>
        <begin position="438"/>
        <end position="462"/>
    </location>
</feature>
<dbReference type="AlphaFoldDB" id="A0A7K4FNN7"/>
<protein>
    <submittedName>
        <fullName evidence="7">NADH-quinone oxidoreductase subunit NuoN</fullName>
        <ecNumber evidence="7">1.6.5.11</ecNumber>
    </submittedName>
</protein>
<feature type="transmembrane region" description="Helical" evidence="5">
    <location>
        <begin position="61"/>
        <end position="81"/>
    </location>
</feature>
<gene>
    <name evidence="7" type="primary">nuoN</name>
    <name evidence="7" type="ORF">HLB00_04010</name>
</gene>
<dbReference type="Pfam" id="PF00361">
    <property type="entry name" value="Proton_antipo_M"/>
    <property type="match status" value="1"/>
</dbReference>
<feature type="transmembrane region" description="Helical" evidence="5">
    <location>
        <begin position="223"/>
        <end position="246"/>
    </location>
</feature>
<evidence type="ECO:0000313" key="7">
    <source>
        <dbReference type="EMBL" id="NOL59998.1"/>
    </source>
</evidence>
<dbReference type="EC" id="1.6.5.11" evidence="7"/>
<keyword evidence="7" id="KW-0560">Oxidoreductase</keyword>
<sequence length="468" mass="52416">MNYEYLYALILLGLAGFITLAAGIKTDNKKILGGFTFIIMIVAFFIILFQVKNYSISSLNISSFDSYWALIFLVSIMVIIIPSMNDIKKRFDVYYAILLFTALSMIIAAFTYNLIILFVSFEGVSIATYILTAYNKTKRNLEASLKYFMVSTVGTSFNIMGIAFFYLSTRTFNLNAITTIDFNRSLLLALVFITIGFGFKIAIFPMQQWAIDTYDGAPNSVSAFLSTGGKLVAYMILLKFLFLGFIPDYNYVFFFFAILAILTMTYGNLAALMENNLKRILAYSSIAQAGYMILVFALIGYSYYPAVLVSKEIFVKFAIASAMFYAIAYIFMKAGPFIAMSLFKNDKVMIGDIAGLAKKSRYTALFLAIMLLSLAGVPLTGGFIAKYFLFFTLIIGNLWWLAVIAIINSAISIFYYFRIIIYSYRKEGDNDFNMVPGIKYSVIIMGLATLGLGVSFALYTYLVGIAII</sequence>
<evidence type="ECO:0000256" key="1">
    <source>
        <dbReference type="ARBA" id="ARBA00004141"/>
    </source>
</evidence>
<evidence type="ECO:0000256" key="4">
    <source>
        <dbReference type="ARBA" id="ARBA00023136"/>
    </source>
</evidence>
<keyword evidence="4 5" id="KW-0472">Membrane</keyword>
<feature type="transmembrane region" description="Helical" evidence="5">
    <location>
        <begin position="397"/>
        <end position="417"/>
    </location>
</feature>